<evidence type="ECO:0000313" key="2">
    <source>
        <dbReference type="Proteomes" id="UP000322025"/>
    </source>
</evidence>
<comment type="caution">
    <text evidence="1">The sequence shown here is derived from an EMBL/GenBank/DDBJ whole genome shotgun (WGS) entry which is preliminary data.</text>
</comment>
<dbReference type="Proteomes" id="UP000322025">
    <property type="component" value="Unassembled WGS sequence"/>
</dbReference>
<organism evidence="1 2">
    <name type="scientific">Mediterraneibacter catenae</name>
    <dbReference type="NCBI Taxonomy" id="2594882"/>
    <lineage>
        <taxon>Bacteria</taxon>
        <taxon>Bacillati</taxon>
        <taxon>Bacillota</taxon>
        <taxon>Clostridia</taxon>
        <taxon>Lachnospirales</taxon>
        <taxon>Lachnospiraceae</taxon>
        <taxon>Mediterraneibacter</taxon>
    </lineage>
</organism>
<dbReference type="RefSeq" id="WP_150310039.1">
    <property type="nucleotide sequence ID" value="NZ_VMSO01000001.1"/>
</dbReference>
<reference evidence="1" key="1">
    <citation type="submission" date="2019-07" db="EMBL/GenBank/DDBJ databases">
        <authorList>
            <person name="Wongkuna S."/>
            <person name="Scaria J."/>
        </authorList>
    </citation>
    <scope>NUCLEOTIDE SEQUENCE [LARGE SCALE GENOMIC DNA]</scope>
    <source>
        <strain evidence="1">SW178</strain>
    </source>
</reference>
<proteinExistence type="predicted"/>
<dbReference type="EMBL" id="VMSO01000001">
    <property type="protein sequence ID" value="KAA8502890.1"/>
    <property type="molecule type" value="Genomic_DNA"/>
</dbReference>
<sequence length="103" mass="12462">MMGNAQLEESRRYLNEEWSGKKKERLYKQTVLNLDLVEAYQQQDADRYNELYDRADRSIKRNKLFGAEKLFLEHQYKQAIDFLEGYRVRTAYDKVIRSYLLGQ</sequence>
<protein>
    <submittedName>
        <fullName evidence="1">Uncharacterized protein</fullName>
    </submittedName>
</protein>
<accession>A0A5M9I138</accession>
<dbReference type="AlphaFoldDB" id="A0A5M9I138"/>
<gene>
    <name evidence="1" type="ORF">FNY66_01140</name>
</gene>
<name>A0A5M9I138_9FIRM</name>
<evidence type="ECO:0000313" key="1">
    <source>
        <dbReference type="EMBL" id="KAA8502890.1"/>
    </source>
</evidence>
<keyword evidence="2" id="KW-1185">Reference proteome</keyword>